<protein>
    <submittedName>
        <fullName evidence="2">Uncharacterized protein</fullName>
    </submittedName>
</protein>
<dbReference type="Proteomes" id="UP001221898">
    <property type="component" value="Unassembled WGS sequence"/>
</dbReference>
<accession>A0AAD7S1C2</accession>
<evidence type="ECO:0000313" key="2">
    <source>
        <dbReference type="EMBL" id="KAJ8394150.1"/>
    </source>
</evidence>
<proteinExistence type="predicted"/>
<comment type="caution">
    <text evidence="2">The sequence shown here is derived from an EMBL/GenBank/DDBJ whole genome shotgun (WGS) entry which is preliminary data.</text>
</comment>
<evidence type="ECO:0000256" key="1">
    <source>
        <dbReference type="SAM" id="MobiDB-lite"/>
    </source>
</evidence>
<sequence>MTPPDASGILARAAVLAKLGPPATVALAAERAGAQPHRSPALPSPGCHTDTHLTRVKSSEKHRHVPVGRDENSRQYQTTCPQNQICHDRYGDESNLTVSRAT</sequence>
<reference evidence="2" key="1">
    <citation type="journal article" date="2023" name="Science">
        <title>Genome structures resolve the early diversification of teleost fishes.</title>
        <authorList>
            <person name="Parey E."/>
            <person name="Louis A."/>
            <person name="Montfort J."/>
            <person name="Bouchez O."/>
            <person name="Roques C."/>
            <person name="Iampietro C."/>
            <person name="Lluch J."/>
            <person name="Castinel A."/>
            <person name="Donnadieu C."/>
            <person name="Desvignes T."/>
            <person name="Floi Bucao C."/>
            <person name="Jouanno E."/>
            <person name="Wen M."/>
            <person name="Mejri S."/>
            <person name="Dirks R."/>
            <person name="Jansen H."/>
            <person name="Henkel C."/>
            <person name="Chen W.J."/>
            <person name="Zahm M."/>
            <person name="Cabau C."/>
            <person name="Klopp C."/>
            <person name="Thompson A.W."/>
            <person name="Robinson-Rechavi M."/>
            <person name="Braasch I."/>
            <person name="Lecointre G."/>
            <person name="Bobe J."/>
            <person name="Postlethwait J.H."/>
            <person name="Berthelot C."/>
            <person name="Roest Crollius H."/>
            <person name="Guiguen Y."/>
        </authorList>
    </citation>
    <scope>NUCLEOTIDE SEQUENCE</scope>
    <source>
        <strain evidence="2">NC1722</strain>
    </source>
</reference>
<feature type="compositionally biased region" description="Basic and acidic residues" evidence="1">
    <location>
        <begin position="49"/>
        <end position="59"/>
    </location>
</feature>
<organism evidence="2 3">
    <name type="scientific">Aldrovandia affinis</name>
    <dbReference type="NCBI Taxonomy" id="143900"/>
    <lineage>
        <taxon>Eukaryota</taxon>
        <taxon>Metazoa</taxon>
        <taxon>Chordata</taxon>
        <taxon>Craniata</taxon>
        <taxon>Vertebrata</taxon>
        <taxon>Euteleostomi</taxon>
        <taxon>Actinopterygii</taxon>
        <taxon>Neopterygii</taxon>
        <taxon>Teleostei</taxon>
        <taxon>Notacanthiformes</taxon>
        <taxon>Halosauridae</taxon>
        <taxon>Aldrovandia</taxon>
    </lineage>
</organism>
<evidence type="ECO:0000313" key="3">
    <source>
        <dbReference type="Proteomes" id="UP001221898"/>
    </source>
</evidence>
<dbReference type="AlphaFoldDB" id="A0AAD7S1C2"/>
<gene>
    <name evidence="2" type="ORF">AAFF_G00049550</name>
</gene>
<feature type="region of interest" description="Disordered" evidence="1">
    <location>
        <begin position="31"/>
        <end position="80"/>
    </location>
</feature>
<name>A0AAD7S1C2_9TELE</name>
<dbReference type="EMBL" id="JAINUG010000129">
    <property type="protein sequence ID" value="KAJ8394150.1"/>
    <property type="molecule type" value="Genomic_DNA"/>
</dbReference>
<keyword evidence="3" id="KW-1185">Reference proteome</keyword>